<evidence type="ECO:0000256" key="1">
    <source>
        <dbReference type="SAM" id="MobiDB-lite"/>
    </source>
</evidence>
<accession>A0A9P6VXQ8</accession>
<evidence type="ECO:0008006" key="4">
    <source>
        <dbReference type="Google" id="ProtNLM"/>
    </source>
</evidence>
<dbReference type="Proteomes" id="UP000777482">
    <property type="component" value="Unassembled WGS sequence"/>
</dbReference>
<dbReference type="Pfam" id="PF15365">
    <property type="entry name" value="PNRC"/>
    <property type="match status" value="1"/>
</dbReference>
<dbReference type="InterPro" id="IPR028322">
    <property type="entry name" value="PNRC-like_rgn"/>
</dbReference>
<feature type="compositionally biased region" description="Low complexity" evidence="1">
    <location>
        <begin position="1"/>
        <end position="24"/>
    </location>
</feature>
<dbReference type="OrthoDB" id="2142961at2759"/>
<name>A0A9P6VXQ8_RHOMI</name>
<sequence length="432" mass="45858">MPRSTASPLARPSPASAVAASTPRHQPASPSRQARHAAVPGIITLPQSSSKHSSSRSSSPARSSRHQLSPPQPEPTALAKPADIVDGPAIAGQTKRRNREKKSTTSSTDSPLRRDATAPEPAAPDAAPDSPTKSNRKRRGGRAARQPSPPMPPTADANLFAAPPPPPTTSTSRSLGQDATRSAHYTALLNVEDEWDMPVLNIGGNQQQQDKSAKPKESLSWQQELLRAGSNTSSATTARNGNNGSPVSRPRSRVQPAKDLRPAPMPYNNSAGRSRPALTTSHSDSFPSTSSSSSSLNWQQELLLRTDEVQLVQQVTATTTTTTAVTNFTPARQRRNQIKDSITFGIANLDLAATAAETDVFSGAPASSNRRQKRAAITPQVVVDNLVATPTKTAVEPRYAGPTFHNSPAPSALPMPSFMLRRQAVETVVATH</sequence>
<reference evidence="2 3" key="1">
    <citation type="submission" date="2020-11" db="EMBL/GenBank/DDBJ databases">
        <title>Kefir isolates.</title>
        <authorList>
            <person name="Marcisauskas S."/>
            <person name="Kim Y."/>
            <person name="Blasche S."/>
        </authorList>
    </citation>
    <scope>NUCLEOTIDE SEQUENCE [LARGE SCALE GENOMIC DNA]</scope>
    <source>
        <strain evidence="2 3">KR</strain>
    </source>
</reference>
<feature type="region of interest" description="Disordered" evidence="1">
    <location>
        <begin position="1"/>
        <end position="181"/>
    </location>
</feature>
<evidence type="ECO:0000313" key="2">
    <source>
        <dbReference type="EMBL" id="KAG0658026.1"/>
    </source>
</evidence>
<feature type="compositionally biased region" description="Polar residues" evidence="1">
    <location>
        <begin position="226"/>
        <end position="246"/>
    </location>
</feature>
<proteinExistence type="predicted"/>
<evidence type="ECO:0000313" key="3">
    <source>
        <dbReference type="Proteomes" id="UP000777482"/>
    </source>
</evidence>
<protein>
    <recommendedName>
        <fullName evidence="4">Proteophosphoglycan ppg4</fullName>
    </recommendedName>
</protein>
<dbReference type="EMBL" id="PUHQ01000072">
    <property type="protein sequence ID" value="KAG0658026.1"/>
    <property type="molecule type" value="Genomic_DNA"/>
</dbReference>
<feature type="compositionally biased region" description="Low complexity" evidence="1">
    <location>
        <begin position="118"/>
        <end position="131"/>
    </location>
</feature>
<feature type="compositionally biased region" description="Low complexity" evidence="1">
    <location>
        <begin position="45"/>
        <end position="69"/>
    </location>
</feature>
<dbReference type="GO" id="GO:0016071">
    <property type="term" value="P:mRNA metabolic process"/>
    <property type="evidence" value="ECO:0007669"/>
    <property type="project" value="UniProtKB-ARBA"/>
</dbReference>
<gene>
    <name evidence="2" type="ORF">C6P46_006086</name>
</gene>
<organism evidence="2 3">
    <name type="scientific">Rhodotorula mucilaginosa</name>
    <name type="common">Yeast</name>
    <name type="synonym">Rhodotorula rubra</name>
    <dbReference type="NCBI Taxonomy" id="5537"/>
    <lineage>
        <taxon>Eukaryota</taxon>
        <taxon>Fungi</taxon>
        <taxon>Dikarya</taxon>
        <taxon>Basidiomycota</taxon>
        <taxon>Pucciniomycotina</taxon>
        <taxon>Microbotryomycetes</taxon>
        <taxon>Sporidiobolales</taxon>
        <taxon>Sporidiobolaceae</taxon>
        <taxon>Rhodotorula</taxon>
    </lineage>
</organism>
<dbReference type="AlphaFoldDB" id="A0A9P6VXQ8"/>
<comment type="caution">
    <text evidence="2">The sequence shown here is derived from an EMBL/GenBank/DDBJ whole genome shotgun (WGS) entry which is preliminary data.</text>
</comment>
<keyword evidence="3" id="KW-1185">Reference proteome</keyword>
<feature type="region of interest" description="Disordered" evidence="1">
    <location>
        <begin position="226"/>
        <end position="295"/>
    </location>
</feature>
<feature type="compositionally biased region" description="Low complexity" evidence="1">
    <location>
        <begin position="279"/>
        <end position="295"/>
    </location>
</feature>